<accession>A0A285NHP4</accession>
<organism evidence="1 2">
    <name type="scientific">Persephonella hydrogeniphila</name>
    <dbReference type="NCBI Taxonomy" id="198703"/>
    <lineage>
        <taxon>Bacteria</taxon>
        <taxon>Pseudomonadati</taxon>
        <taxon>Aquificota</taxon>
        <taxon>Aquificia</taxon>
        <taxon>Aquificales</taxon>
        <taxon>Hydrogenothermaceae</taxon>
        <taxon>Persephonella</taxon>
    </lineage>
</organism>
<protein>
    <submittedName>
        <fullName evidence="1">Uncharacterized protein</fullName>
    </submittedName>
</protein>
<proteinExistence type="predicted"/>
<dbReference type="AlphaFoldDB" id="A0A285NHP4"/>
<gene>
    <name evidence="1" type="ORF">SAMN06265182_1322</name>
</gene>
<dbReference type="Proteomes" id="UP000219036">
    <property type="component" value="Unassembled WGS sequence"/>
</dbReference>
<evidence type="ECO:0000313" key="2">
    <source>
        <dbReference type="Proteomes" id="UP000219036"/>
    </source>
</evidence>
<dbReference type="EMBL" id="OBEI01000005">
    <property type="protein sequence ID" value="SNZ08507.1"/>
    <property type="molecule type" value="Genomic_DNA"/>
</dbReference>
<dbReference type="OrthoDB" id="9832065at2"/>
<keyword evidence="2" id="KW-1185">Reference proteome</keyword>
<evidence type="ECO:0000313" key="1">
    <source>
        <dbReference type="EMBL" id="SNZ08507.1"/>
    </source>
</evidence>
<reference evidence="2" key="1">
    <citation type="submission" date="2017-09" db="EMBL/GenBank/DDBJ databases">
        <authorList>
            <person name="Varghese N."/>
            <person name="Submissions S."/>
        </authorList>
    </citation>
    <scope>NUCLEOTIDE SEQUENCE [LARGE SCALE GENOMIC DNA]</scope>
    <source>
        <strain evidence="2">DSM 15103</strain>
    </source>
</reference>
<name>A0A285NHP4_9AQUI</name>
<sequence>MIKIVINWSEPIEIFKPKKYNTDEKFIHHFQKFISEIDSPLLEKEGFYCVVAGSLTPEEKLSTVLIEESFGKSIKEKICRKKGHMREYRCIYKNYGDENIFIKVGIVESLNVGHSEEVYRKIKCKLIADNSPSCNEPCSVSDTLDIEIINTGNYNPLKK</sequence>
<dbReference type="RefSeq" id="WP_097000491.1">
    <property type="nucleotide sequence ID" value="NZ_OBEI01000005.1"/>
</dbReference>